<dbReference type="RefSeq" id="WP_126989658.1">
    <property type="nucleotide sequence ID" value="NZ_JTFC01000012.1"/>
</dbReference>
<accession>A0A433RWT9</accession>
<keyword evidence="2" id="KW-1185">Reference proteome</keyword>
<comment type="caution">
    <text evidence="1">The sequence shown here is derived from an EMBL/GenBank/DDBJ whole genome shotgun (WGS) entry which is preliminary data.</text>
</comment>
<sequence>MNSIANSVYKSYFYYHLTNLKARIDAWPSTTMKHDLLQKLLYIEQTAKITEADYIDFVNRLKKMKLQVLEFDLCLYCLKGLIAYSFEKSI</sequence>
<proteinExistence type="predicted"/>
<reference evidence="1 2" key="1">
    <citation type="submission" date="2014-11" db="EMBL/GenBank/DDBJ databases">
        <title>Genome sequence and analysis of novel Kurthia sp.</title>
        <authorList>
            <person name="Lawson J.N."/>
            <person name="Gonzalez J.E."/>
            <person name="Rinauldi L."/>
            <person name="Xuan Z."/>
            <person name="Firman A."/>
            <person name="Shaddox L."/>
            <person name="Trudeau A."/>
            <person name="Shah S."/>
            <person name="Reiman D."/>
        </authorList>
    </citation>
    <scope>NUCLEOTIDE SEQUENCE [LARGE SCALE GENOMIC DNA]</scope>
    <source>
        <strain evidence="1 2">3B1D</strain>
    </source>
</reference>
<organism evidence="1 2">
    <name type="scientific">Candidatus Kurthia intestinigallinarum</name>
    <dbReference type="NCBI Taxonomy" id="1562256"/>
    <lineage>
        <taxon>Bacteria</taxon>
        <taxon>Bacillati</taxon>
        <taxon>Bacillota</taxon>
        <taxon>Bacilli</taxon>
        <taxon>Bacillales</taxon>
        <taxon>Caryophanaceae</taxon>
        <taxon>Kurthia</taxon>
    </lineage>
</organism>
<dbReference type="AlphaFoldDB" id="A0A433RWT9"/>
<evidence type="ECO:0000313" key="1">
    <source>
        <dbReference type="EMBL" id="RUS57719.1"/>
    </source>
</evidence>
<dbReference type="OrthoDB" id="9949745at2"/>
<evidence type="ECO:0000313" key="2">
    <source>
        <dbReference type="Proteomes" id="UP000288623"/>
    </source>
</evidence>
<dbReference type="EMBL" id="JTFC01000012">
    <property type="protein sequence ID" value="RUS57719.1"/>
    <property type="molecule type" value="Genomic_DNA"/>
</dbReference>
<protein>
    <submittedName>
        <fullName evidence="1">Uncharacterized protein</fullName>
    </submittedName>
</protein>
<dbReference type="Proteomes" id="UP000288623">
    <property type="component" value="Unassembled WGS sequence"/>
</dbReference>
<gene>
    <name evidence="1" type="ORF">QI30_03955</name>
</gene>
<name>A0A433RWT9_9BACL</name>